<feature type="non-terminal residue" evidence="1">
    <location>
        <position position="1"/>
    </location>
</feature>
<organism evidence="1 2">
    <name type="scientific">Allacma fusca</name>
    <dbReference type="NCBI Taxonomy" id="39272"/>
    <lineage>
        <taxon>Eukaryota</taxon>
        <taxon>Metazoa</taxon>
        <taxon>Ecdysozoa</taxon>
        <taxon>Arthropoda</taxon>
        <taxon>Hexapoda</taxon>
        <taxon>Collembola</taxon>
        <taxon>Symphypleona</taxon>
        <taxon>Sminthuridae</taxon>
        <taxon>Allacma</taxon>
    </lineage>
</organism>
<evidence type="ECO:0000313" key="1">
    <source>
        <dbReference type="EMBL" id="CAG7817522.1"/>
    </source>
</evidence>
<evidence type="ECO:0000313" key="2">
    <source>
        <dbReference type="Proteomes" id="UP000708208"/>
    </source>
</evidence>
<protein>
    <submittedName>
        <fullName evidence="1">Uncharacterized protein</fullName>
    </submittedName>
</protein>
<proteinExistence type="predicted"/>
<keyword evidence="2" id="KW-1185">Reference proteome</keyword>
<accession>A0A8J2KJE3</accession>
<reference evidence="1" key="1">
    <citation type="submission" date="2021-06" db="EMBL/GenBank/DDBJ databases">
        <authorList>
            <person name="Hodson N. C."/>
            <person name="Mongue J. A."/>
            <person name="Jaron S. K."/>
        </authorList>
    </citation>
    <scope>NUCLEOTIDE SEQUENCE</scope>
</reference>
<comment type="caution">
    <text evidence="1">The sequence shown here is derived from an EMBL/GenBank/DDBJ whole genome shotgun (WGS) entry which is preliminary data.</text>
</comment>
<sequence length="19" mass="2129">PSLGHSVSLIKLSKYEDKQ</sequence>
<name>A0A8J2KJE3_9HEXA</name>
<feature type="non-terminal residue" evidence="1">
    <location>
        <position position="19"/>
    </location>
</feature>
<gene>
    <name evidence="1" type="ORF">AFUS01_LOCUS28083</name>
</gene>
<dbReference type="Proteomes" id="UP000708208">
    <property type="component" value="Unassembled WGS sequence"/>
</dbReference>
<dbReference type="AlphaFoldDB" id="A0A8J2KJE3"/>
<dbReference type="EMBL" id="CAJVCH010396458">
    <property type="protein sequence ID" value="CAG7817522.1"/>
    <property type="molecule type" value="Genomic_DNA"/>
</dbReference>